<dbReference type="PANTHER" id="PTHR21436:SF2">
    <property type="entry name" value="COILED-COIL DOMAIN-CONTAINING PROTEIN 142"/>
    <property type="match status" value="1"/>
</dbReference>
<feature type="domain" description="Coiled-coil protein 142 C-terminal" evidence="1">
    <location>
        <begin position="266"/>
        <end position="388"/>
    </location>
</feature>
<dbReference type="EMBL" id="JBFDAA010000004">
    <property type="protein sequence ID" value="KAL1137980.1"/>
    <property type="molecule type" value="Genomic_DNA"/>
</dbReference>
<dbReference type="PANTHER" id="PTHR21436">
    <property type="entry name" value="COILED-COIL DOMAIN-CONTAINING PROTEIN 142"/>
    <property type="match status" value="1"/>
</dbReference>
<keyword evidence="3" id="KW-1185">Reference proteome</keyword>
<dbReference type="InterPro" id="IPR026700">
    <property type="entry name" value="CCDC142"/>
</dbReference>
<reference evidence="2 3" key="1">
    <citation type="submission" date="2024-07" db="EMBL/GenBank/DDBJ databases">
        <title>Chromosome-level genome assembly of the water stick insect Ranatra chinensis (Heteroptera: Nepidae).</title>
        <authorList>
            <person name="Liu X."/>
        </authorList>
    </citation>
    <scope>NUCLEOTIDE SEQUENCE [LARGE SCALE GENOMIC DNA]</scope>
    <source>
        <strain evidence="2">Cailab_2021Rc</strain>
        <tissue evidence="2">Muscle</tissue>
    </source>
</reference>
<evidence type="ECO:0000259" key="1">
    <source>
        <dbReference type="Pfam" id="PF14923"/>
    </source>
</evidence>
<dbReference type="AlphaFoldDB" id="A0ABD0YQ10"/>
<accession>A0ABD0YQ10</accession>
<sequence>MENYLCTTWKQTVNRLRLSLMYLTNQVVNIAMAKFLNSAQHLVHILRLVDFFDILLAKSCESEMKGTAIVSNLCPSLLLPMRKLSLTRILQIIANQRSDDCGHQLVHHLVMINQKAESMRTPSEEDDYPYSDNSSMEIYRYVLAGIECAQDGSAGAANGGQEEMQIANMAALETLISSECQRIDQLLQVMAFECPTRLGPNSTKLSKSTGDVRISSKAKYKITEYYQEILWGLVGTKVEHLLIWKGMGRSSHQCKKWLIWLREFINNVMWDAMFRRALVSLGSQHSRHMVDNTETGTRTGELLRGMFEELVFLSNSCEGSNWTVAGLEELPLAEQIPILHRLDHSIHTARLWAEGKGRKLANMWNIEQFLRVTQSDVSFMIEALSKCHVSHEQNFFMKIIVQFSRLKLIFFLYSRYFNSNA</sequence>
<dbReference type="Proteomes" id="UP001558652">
    <property type="component" value="Unassembled WGS sequence"/>
</dbReference>
<comment type="caution">
    <text evidence="2">The sequence shown here is derived from an EMBL/GenBank/DDBJ whole genome shotgun (WGS) entry which is preliminary data.</text>
</comment>
<name>A0ABD0YQ10_9HEMI</name>
<evidence type="ECO:0000313" key="2">
    <source>
        <dbReference type="EMBL" id="KAL1137980.1"/>
    </source>
</evidence>
<protein>
    <recommendedName>
        <fullName evidence="1">Coiled-coil protein 142 C-terminal domain-containing protein</fullName>
    </recommendedName>
</protein>
<gene>
    <name evidence="2" type="ORF">AAG570_009675</name>
</gene>
<organism evidence="2 3">
    <name type="scientific">Ranatra chinensis</name>
    <dbReference type="NCBI Taxonomy" id="642074"/>
    <lineage>
        <taxon>Eukaryota</taxon>
        <taxon>Metazoa</taxon>
        <taxon>Ecdysozoa</taxon>
        <taxon>Arthropoda</taxon>
        <taxon>Hexapoda</taxon>
        <taxon>Insecta</taxon>
        <taxon>Pterygota</taxon>
        <taxon>Neoptera</taxon>
        <taxon>Paraneoptera</taxon>
        <taxon>Hemiptera</taxon>
        <taxon>Heteroptera</taxon>
        <taxon>Panheteroptera</taxon>
        <taxon>Nepomorpha</taxon>
        <taxon>Nepidae</taxon>
        <taxon>Ranatrinae</taxon>
        <taxon>Ranatra</taxon>
    </lineage>
</organism>
<evidence type="ECO:0000313" key="3">
    <source>
        <dbReference type="Proteomes" id="UP001558652"/>
    </source>
</evidence>
<proteinExistence type="predicted"/>
<dbReference type="InterPro" id="IPR055350">
    <property type="entry name" value="CCDC142_C"/>
</dbReference>
<dbReference type="Pfam" id="PF14923">
    <property type="entry name" value="CCDC142"/>
    <property type="match status" value="1"/>
</dbReference>